<evidence type="ECO:0000256" key="1">
    <source>
        <dbReference type="SAM" id="Phobius"/>
    </source>
</evidence>
<dbReference type="Pfam" id="PF16949">
    <property type="entry name" value="ABC_tran_2"/>
    <property type="match status" value="1"/>
</dbReference>
<keyword evidence="1" id="KW-0472">Membrane</keyword>
<feature type="transmembrane region" description="Helical" evidence="1">
    <location>
        <begin position="348"/>
        <end position="369"/>
    </location>
</feature>
<protein>
    <submittedName>
        <fullName evidence="2">ABC-2 type transport system permease protein</fullName>
    </submittedName>
</protein>
<feature type="transmembrane region" description="Helical" evidence="1">
    <location>
        <begin position="41"/>
        <end position="62"/>
    </location>
</feature>
<name>A0A1W1VFH5_9DEIO</name>
<keyword evidence="1" id="KW-0812">Transmembrane</keyword>
<feature type="transmembrane region" description="Helical" evidence="1">
    <location>
        <begin position="266"/>
        <end position="288"/>
    </location>
</feature>
<feature type="transmembrane region" description="Helical" evidence="1">
    <location>
        <begin position="82"/>
        <end position="109"/>
    </location>
</feature>
<dbReference type="Proteomes" id="UP000192582">
    <property type="component" value="Unassembled WGS sequence"/>
</dbReference>
<dbReference type="STRING" id="695939.SAMN00790413_01466"/>
<feature type="transmembrane region" description="Helical" evidence="1">
    <location>
        <begin position="130"/>
        <end position="155"/>
    </location>
</feature>
<sequence>MTAQPPTARPPAVPAAPLRVPSLLALKWQAFRNTFTRGPKWGYLFVALLAALLVTAETWGAWRALNFLSGFGDIGLGVFSRVLETGLIVLSSGVTFSATTAAISTLYLSDDLNFLLAQPLSTRRVFGLKVFETFLNTALVPLALTVPLLLTVAVFFRAPLWTYPVMLLAAILTFAAPVGLGALLAVGLMRVAPVGRVREVSTALGVLISAVLVYAIRALRPEVLLSKVQNPEQFHALMQSFSGPGSPLLPPSWAAQGIWSAAHGHLAVPLLPLTVLAVGLLLGATWLATRAYQEGWARALDSSRPKLDPSPRRAGPLEHLYDRLGPAGSLAYKDLRLTLRDPTQWSQLLVVVALAGVYLISVKAVPIPVPQFRGILGYVQLAFQGFIVAGVAVRLAFPAVSAEGQGYWLLRTAPMSPRQIVLSKFLGVLPVTLILGLVMGLASARSMDLGPTLLLLSGLVSVSNAFVITALGIGLGAAGPRFTADNPAEIGVSPAGLAFMGLSLAYSVALLLLLARPAVGSVLRPDLFPGLSALGTWQGVLGLTGLLTATVLGTWGALRYGWTRLDRLE</sequence>
<organism evidence="2 3">
    <name type="scientific">Deinococcus hopiensis KR-140</name>
    <dbReference type="NCBI Taxonomy" id="695939"/>
    <lineage>
        <taxon>Bacteria</taxon>
        <taxon>Thermotogati</taxon>
        <taxon>Deinococcota</taxon>
        <taxon>Deinococci</taxon>
        <taxon>Deinococcales</taxon>
        <taxon>Deinococcaceae</taxon>
        <taxon>Deinococcus</taxon>
    </lineage>
</organism>
<dbReference type="EMBL" id="FWWU01000009">
    <property type="protein sequence ID" value="SMB92159.1"/>
    <property type="molecule type" value="Genomic_DNA"/>
</dbReference>
<feature type="transmembrane region" description="Helical" evidence="1">
    <location>
        <begin position="454"/>
        <end position="478"/>
    </location>
</feature>
<feature type="transmembrane region" description="Helical" evidence="1">
    <location>
        <begin position="490"/>
        <end position="515"/>
    </location>
</feature>
<gene>
    <name evidence="2" type="ORF">SAMN00790413_01466</name>
</gene>
<proteinExistence type="predicted"/>
<reference evidence="2 3" key="1">
    <citation type="submission" date="2017-04" db="EMBL/GenBank/DDBJ databases">
        <authorList>
            <person name="Afonso C.L."/>
            <person name="Miller P.J."/>
            <person name="Scott M.A."/>
            <person name="Spackman E."/>
            <person name="Goraichik I."/>
            <person name="Dimitrov K.M."/>
            <person name="Suarez D.L."/>
            <person name="Swayne D.E."/>
        </authorList>
    </citation>
    <scope>NUCLEOTIDE SEQUENCE [LARGE SCALE GENOMIC DNA]</scope>
    <source>
        <strain evidence="2 3">KR-140</strain>
    </source>
</reference>
<keyword evidence="1" id="KW-1133">Transmembrane helix</keyword>
<feature type="transmembrane region" description="Helical" evidence="1">
    <location>
        <begin position="535"/>
        <end position="558"/>
    </location>
</feature>
<feature type="transmembrane region" description="Helical" evidence="1">
    <location>
        <begin position="161"/>
        <end position="188"/>
    </location>
</feature>
<feature type="transmembrane region" description="Helical" evidence="1">
    <location>
        <begin position="200"/>
        <end position="219"/>
    </location>
</feature>
<dbReference type="InterPro" id="IPR031599">
    <property type="entry name" value="ABC_tran_2"/>
</dbReference>
<dbReference type="AlphaFoldDB" id="A0A1W1VFH5"/>
<dbReference type="RefSeq" id="WP_245808407.1">
    <property type="nucleotide sequence ID" value="NZ_FWWU01000009.1"/>
</dbReference>
<feature type="transmembrane region" description="Helical" evidence="1">
    <location>
        <begin position="375"/>
        <end position="400"/>
    </location>
</feature>
<keyword evidence="3" id="KW-1185">Reference proteome</keyword>
<feature type="transmembrane region" description="Helical" evidence="1">
    <location>
        <begin position="421"/>
        <end position="442"/>
    </location>
</feature>
<accession>A0A1W1VFH5</accession>
<evidence type="ECO:0000313" key="3">
    <source>
        <dbReference type="Proteomes" id="UP000192582"/>
    </source>
</evidence>
<evidence type="ECO:0000313" key="2">
    <source>
        <dbReference type="EMBL" id="SMB92159.1"/>
    </source>
</evidence>